<keyword evidence="2" id="KW-0238">DNA-binding</keyword>
<protein>
    <recommendedName>
        <fullName evidence="5">NAC domain-containing protein</fullName>
    </recommendedName>
</protein>
<sequence>MADMLPLGYRFCPSDEEVFSYCLAPKVQGHVVFPEFIREFDVYEKEPWKFFNENAEKSLYVFTKLKMKKSRVERTAGSGYWKGAKSTDFRVCHGIIGQKKHLNFKVKDGSSFDSQNAEKGSWIMHEYSMPNQEIVMCKIRFKKEKSGGKQGTTLCLSVPIRIGENHWVKDSSDFNNKIDVPHQDIYMEPSKTMSSFSGPRVQWNPLDCTGSKEDILALESHPHLAIFASDIEDFINVRRPIEQSFMDDATSNGIVNLPASTIMEEDSDGDDSQWIHKYINFD</sequence>
<evidence type="ECO:0000313" key="7">
    <source>
        <dbReference type="Proteomes" id="UP001634007"/>
    </source>
</evidence>
<evidence type="ECO:0000259" key="5">
    <source>
        <dbReference type="PROSITE" id="PS51005"/>
    </source>
</evidence>
<dbReference type="SUPFAM" id="SSF101941">
    <property type="entry name" value="NAC domain"/>
    <property type="match status" value="1"/>
</dbReference>
<dbReference type="PANTHER" id="PTHR31719:SF183">
    <property type="entry name" value="NAC DOMAIN-CONTAINING PROTEIN 2"/>
    <property type="match status" value="1"/>
</dbReference>
<dbReference type="InterPro" id="IPR036093">
    <property type="entry name" value="NAC_dom_sf"/>
</dbReference>
<dbReference type="GO" id="GO:0003677">
    <property type="term" value="F:DNA binding"/>
    <property type="evidence" value="ECO:0007669"/>
    <property type="project" value="UniProtKB-KW"/>
</dbReference>
<dbReference type="Proteomes" id="UP001634007">
    <property type="component" value="Unassembled WGS sequence"/>
</dbReference>
<evidence type="ECO:0000256" key="2">
    <source>
        <dbReference type="ARBA" id="ARBA00023125"/>
    </source>
</evidence>
<keyword evidence="4" id="KW-0539">Nucleus</keyword>
<reference evidence="6 7" key="1">
    <citation type="submission" date="2024-11" db="EMBL/GenBank/DDBJ databases">
        <title>Chromosome-level genome assembly of Eucalyptus globulus Labill. provides insights into its genome evolution.</title>
        <authorList>
            <person name="Li X."/>
        </authorList>
    </citation>
    <scope>NUCLEOTIDE SEQUENCE [LARGE SCALE GENOMIC DNA]</scope>
    <source>
        <strain evidence="6">CL2024</strain>
        <tissue evidence="6">Fresh tender leaves</tissue>
    </source>
</reference>
<evidence type="ECO:0000256" key="4">
    <source>
        <dbReference type="ARBA" id="ARBA00023242"/>
    </source>
</evidence>
<dbReference type="Gene3D" id="2.170.150.80">
    <property type="entry name" value="NAC domain"/>
    <property type="match status" value="1"/>
</dbReference>
<keyword evidence="1" id="KW-0805">Transcription regulation</keyword>
<dbReference type="InterPro" id="IPR003441">
    <property type="entry name" value="NAC-dom"/>
</dbReference>
<dbReference type="PANTHER" id="PTHR31719">
    <property type="entry name" value="NAC TRANSCRIPTION FACTOR 56"/>
    <property type="match status" value="1"/>
</dbReference>
<evidence type="ECO:0000256" key="1">
    <source>
        <dbReference type="ARBA" id="ARBA00023015"/>
    </source>
</evidence>
<dbReference type="PROSITE" id="PS51005">
    <property type="entry name" value="NAC"/>
    <property type="match status" value="1"/>
</dbReference>
<keyword evidence="7" id="KW-1185">Reference proteome</keyword>
<feature type="domain" description="NAC" evidence="5">
    <location>
        <begin position="5"/>
        <end position="160"/>
    </location>
</feature>
<comment type="caution">
    <text evidence="6">The sequence shown here is derived from an EMBL/GenBank/DDBJ whole genome shotgun (WGS) entry which is preliminary data.</text>
</comment>
<gene>
    <name evidence="6" type="ORF">ACJRO7_008968</name>
</gene>
<evidence type="ECO:0000256" key="3">
    <source>
        <dbReference type="ARBA" id="ARBA00023163"/>
    </source>
</evidence>
<organism evidence="6 7">
    <name type="scientific">Eucalyptus globulus</name>
    <name type="common">Tasmanian blue gum</name>
    <dbReference type="NCBI Taxonomy" id="34317"/>
    <lineage>
        <taxon>Eukaryota</taxon>
        <taxon>Viridiplantae</taxon>
        <taxon>Streptophyta</taxon>
        <taxon>Embryophyta</taxon>
        <taxon>Tracheophyta</taxon>
        <taxon>Spermatophyta</taxon>
        <taxon>Magnoliopsida</taxon>
        <taxon>eudicotyledons</taxon>
        <taxon>Gunneridae</taxon>
        <taxon>Pentapetalae</taxon>
        <taxon>rosids</taxon>
        <taxon>malvids</taxon>
        <taxon>Myrtales</taxon>
        <taxon>Myrtaceae</taxon>
        <taxon>Myrtoideae</taxon>
        <taxon>Eucalypteae</taxon>
        <taxon>Eucalyptus</taxon>
    </lineage>
</organism>
<dbReference type="Pfam" id="PF02365">
    <property type="entry name" value="NAM"/>
    <property type="match status" value="1"/>
</dbReference>
<name>A0ABD3ISV1_EUCGL</name>
<evidence type="ECO:0000313" key="6">
    <source>
        <dbReference type="EMBL" id="KAL3717466.1"/>
    </source>
</evidence>
<accession>A0ABD3ISV1</accession>
<dbReference type="EMBL" id="JBJKBG010000011">
    <property type="protein sequence ID" value="KAL3717466.1"/>
    <property type="molecule type" value="Genomic_DNA"/>
</dbReference>
<dbReference type="AlphaFoldDB" id="A0ABD3ISV1"/>
<proteinExistence type="predicted"/>
<keyword evidence="3" id="KW-0804">Transcription</keyword>